<dbReference type="RefSeq" id="WP_107217372.1">
    <property type="nucleotide sequence ID" value="NZ_KZ686272.1"/>
</dbReference>
<protein>
    <recommendedName>
        <fullName evidence="4">TonB-dependent receptor plug domain-containing protein</fullName>
    </recommendedName>
</protein>
<keyword evidence="3" id="KW-1185">Reference proteome</keyword>
<evidence type="ECO:0000256" key="1">
    <source>
        <dbReference type="SAM" id="SignalP"/>
    </source>
</evidence>
<name>A0A2T3HHF6_9SPHI</name>
<proteinExistence type="predicted"/>
<gene>
    <name evidence="2" type="ORF">C7T94_18250</name>
</gene>
<evidence type="ECO:0000313" key="3">
    <source>
        <dbReference type="Proteomes" id="UP000240912"/>
    </source>
</evidence>
<evidence type="ECO:0000313" key="2">
    <source>
        <dbReference type="EMBL" id="PST81811.1"/>
    </source>
</evidence>
<organism evidence="2 3">
    <name type="scientific">Pedobacter yulinensis</name>
    <dbReference type="NCBI Taxonomy" id="2126353"/>
    <lineage>
        <taxon>Bacteria</taxon>
        <taxon>Pseudomonadati</taxon>
        <taxon>Bacteroidota</taxon>
        <taxon>Sphingobacteriia</taxon>
        <taxon>Sphingobacteriales</taxon>
        <taxon>Sphingobacteriaceae</taxon>
        <taxon>Pedobacter</taxon>
    </lineage>
</organism>
<accession>A0A2T3HHF6</accession>
<sequence length="114" mass="13052">MKPLQFLLLFCLLPVFSNQLFAQEKTGLRPSFSTVTKPELLWLVHIGKKTFTLKKSQVDSLAMQERIEKVRLETGPEATAIYGSRAAHGVVIIQLKKTLPRKVYRELRKQLAPF</sequence>
<dbReference type="EMBL" id="PYLS01000008">
    <property type="protein sequence ID" value="PST81811.1"/>
    <property type="molecule type" value="Genomic_DNA"/>
</dbReference>
<evidence type="ECO:0008006" key="4">
    <source>
        <dbReference type="Google" id="ProtNLM"/>
    </source>
</evidence>
<dbReference type="AlphaFoldDB" id="A0A2T3HHF6"/>
<dbReference type="Gene3D" id="2.170.130.10">
    <property type="entry name" value="TonB-dependent receptor, plug domain"/>
    <property type="match status" value="1"/>
</dbReference>
<dbReference type="Proteomes" id="UP000240912">
    <property type="component" value="Unassembled WGS sequence"/>
</dbReference>
<feature type="chain" id="PRO_5015507353" description="TonB-dependent receptor plug domain-containing protein" evidence="1">
    <location>
        <begin position="23"/>
        <end position="114"/>
    </location>
</feature>
<dbReference type="InterPro" id="IPR037066">
    <property type="entry name" value="Plug_dom_sf"/>
</dbReference>
<dbReference type="OrthoDB" id="772601at2"/>
<comment type="caution">
    <text evidence="2">The sequence shown here is derived from an EMBL/GenBank/DDBJ whole genome shotgun (WGS) entry which is preliminary data.</text>
</comment>
<feature type="signal peptide" evidence="1">
    <location>
        <begin position="1"/>
        <end position="22"/>
    </location>
</feature>
<keyword evidence="1" id="KW-0732">Signal</keyword>
<reference evidence="2 3" key="1">
    <citation type="submission" date="2018-03" db="EMBL/GenBank/DDBJ databases">
        <authorList>
            <person name="Keele B.F."/>
        </authorList>
    </citation>
    <scope>NUCLEOTIDE SEQUENCE [LARGE SCALE GENOMIC DNA]</scope>
    <source>
        <strain evidence="2 3">YL28-9</strain>
    </source>
</reference>